<keyword evidence="3" id="KW-0809">Transit peptide</keyword>
<dbReference type="InterPro" id="IPR038538">
    <property type="entry name" value="MTERF_sf"/>
</dbReference>
<proteinExistence type="inferred from homology"/>
<evidence type="ECO:0000313" key="4">
    <source>
        <dbReference type="EMBL" id="KAF5178519.1"/>
    </source>
</evidence>
<dbReference type="EMBL" id="JABWDY010039963">
    <property type="protein sequence ID" value="KAF5178519.1"/>
    <property type="molecule type" value="Genomic_DNA"/>
</dbReference>
<dbReference type="GO" id="GO:0006353">
    <property type="term" value="P:DNA-templated transcription termination"/>
    <property type="evidence" value="ECO:0007669"/>
    <property type="project" value="UniProtKB-KW"/>
</dbReference>
<evidence type="ECO:0000313" key="5">
    <source>
        <dbReference type="Proteomes" id="UP000554482"/>
    </source>
</evidence>
<keyword evidence="2" id="KW-0805">Transcription regulation</keyword>
<dbReference type="AlphaFoldDB" id="A0A7J6V0P7"/>
<evidence type="ECO:0000256" key="2">
    <source>
        <dbReference type="ARBA" id="ARBA00022472"/>
    </source>
</evidence>
<comment type="caution">
    <text evidence="4">The sequence shown here is derived from an EMBL/GenBank/DDBJ whole genome shotgun (WGS) entry which is preliminary data.</text>
</comment>
<evidence type="ECO:0000256" key="3">
    <source>
        <dbReference type="ARBA" id="ARBA00022946"/>
    </source>
</evidence>
<accession>A0A7J6V0P7</accession>
<keyword evidence="2" id="KW-0806">Transcription termination</keyword>
<keyword evidence="2" id="KW-0804">Transcription</keyword>
<dbReference type="PANTHER" id="PTHR13068">
    <property type="entry name" value="CGI-12 PROTEIN-RELATED"/>
    <property type="match status" value="1"/>
</dbReference>
<name>A0A7J6V0P7_THATH</name>
<comment type="similarity">
    <text evidence="1">Belongs to the mTERF family.</text>
</comment>
<dbReference type="Gene3D" id="1.25.70.10">
    <property type="entry name" value="Transcription termination factor 3, mitochondrial"/>
    <property type="match status" value="1"/>
</dbReference>
<evidence type="ECO:0000256" key="1">
    <source>
        <dbReference type="ARBA" id="ARBA00007692"/>
    </source>
</evidence>
<dbReference type="Proteomes" id="UP000554482">
    <property type="component" value="Unassembled WGS sequence"/>
</dbReference>
<sequence length="195" mass="22025">MFGFLCSRVKNKLNKGLFCFNGESIKSLYFLQNPYHNRFISNNPTNQKSFTINYLINSCGLSEGKAISASKKVQLKNSVNPDSVLTLLKNYGFPKTYVSTIIEKHPTLLLSNADKILKPKLSFFCSLGISGPDLAKLLSWRPTTMRRSLGKHFLPAVNFLNGIVHTDDDLLRAITRSNFSVFHHPEKRLTPALKF</sequence>
<organism evidence="4 5">
    <name type="scientific">Thalictrum thalictroides</name>
    <name type="common">Rue-anemone</name>
    <name type="synonym">Anemone thalictroides</name>
    <dbReference type="NCBI Taxonomy" id="46969"/>
    <lineage>
        <taxon>Eukaryota</taxon>
        <taxon>Viridiplantae</taxon>
        <taxon>Streptophyta</taxon>
        <taxon>Embryophyta</taxon>
        <taxon>Tracheophyta</taxon>
        <taxon>Spermatophyta</taxon>
        <taxon>Magnoliopsida</taxon>
        <taxon>Ranunculales</taxon>
        <taxon>Ranunculaceae</taxon>
        <taxon>Thalictroideae</taxon>
        <taxon>Thalictrum</taxon>
    </lineage>
</organism>
<gene>
    <name evidence="4" type="ORF">FRX31_031899</name>
</gene>
<reference evidence="4 5" key="1">
    <citation type="submission" date="2020-06" db="EMBL/GenBank/DDBJ databases">
        <title>Transcriptomic and genomic resources for Thalictrum thalictroides and T. hernandezii: Facilitating candidate gene discovery in an emerging model plant lineage.</title>
        <authorList>
            <person name="Arias T."/>
            <person name="Riano-Pachon D.M."/>
            <person name="Di Stilio V.S."/>
        </authorList>
    </citation>
    <scope>NUCLEOTIDE SEQUENCE [LARGE SCALE GENOMIC DNA]</scope>
    <source>
        <strain evidence="5">cv. WT478/WT964</strain>
        <tissue evidence="4">Leaves</tissue>
    </source>
</reference>
<dbReference type="Pfam" id="PF02536">
    <property type="entry name" value="mTERF"/>
    <property type="match status" value="1"/>
</dbReference>
<dbReference type="OrthoDB" id="637682at2759"/>
<keyword evidence="5" id="KW-1185">Reference proteome</keyword>
<dbReference type="GO" id="GO:0003676">
    <property type="term" value="F:nucleic acid binding"/>
    <property type="evidence" value="ECO:0007669"/>
    <property type="project" value="InterPro"/>
</dbReference>
<dbReference type="PANTHER" id="PTHR13068:SF236">
    <property type="entry name" value="OS02G0749800 PROTEIN"/>
    <property type="match status" value="1"/>
</dbReference>
<dbReference type="SMART" id="SM00733">
    <property type="entry name" value="Mterf"/>
    <property type="match status" value="1"/>
</dbReference>
<dbReference type="InterPro" id="IPR003690">
    <property type="entry name" value="MTERF"/>
</dbReference>
<protein>
    <submittedName>
        <fullName evidence="4">Mitochondrial transcription termination factor family protein</fullName>
    </submittedName>
</protein>